<accession>A0A0B9A569</accession>
<dbReference type="InterPro" id="IPR052172">
    <property type="entry name" value="UxaA_altronate/galactarate_dh"/>
</dbReference>
<comment type="caution">
    <text evidence="4">The sequence shown here is derived from an EMBL/GenBank/DDBJ whole genome shotgun (WGS) entry which is preliminary data.</text>
</comment>
<dbReference type="EC" id="4.2.1.7" evidence="4"/>
<feature type="domain" description="SAF" evidence="3">
    <location>
        <begin position="17"/>
        <end position="88"/>
    </location>
</feature>
<evidence type="ECO:0000313" key="5">
    <source>
        <dbReference type="Proteomes" id="UP000031338"/>
    </source>
</evidence>
<dbReference type="Gene3D" id="2.30.130.110">
    <property type="match status" value="1"/>
</dbReference>
<dbReference type="EMBL" id="JRVC01000015">
    <property type="protein sequence ID" value="KHS44447.1"/>
    <property type="molecule type" value="Genomic_DNA"/>
</dbReference>
<dbReference type="PANTHER" id="PTHR30536:SF5">
    <property type="entry name" value="ALTRONATE DEHYDRATASE"/>
    <property type="match status" value="1"/>
</dbReference>
<evidence type="ECO:0000259" key="3">
    <source>
        <dbReference type="SMART" id="SM00858"/>
    </source>
</evidence>
<dbReference type="PATRIC" id="fig|48936.3.peg.3037"/>
<dbReference type="InterPro" id="IPR007392">
    <property type="entry name" value="GD_AH_second"/>
</dbReference>
<dbReference type="InterPro" id="IPR044144">
    <property type="entry name" value="SAF_UxaA/GarD"/>
</dbReference>
<proteinExistence type="inferred from homology"/>
<dbReference type="PANTHER" id="PTHR30536">
    <property type="entry name" value="ALTRONATE/GALACTARATE DEHYDRATASE"/>
    <property type="match status" value="1"/>
</dbReference>
<dbReference type="GO" id="GO:0008789">
    <property type="term" value="F:altronate dehydratase activity"/>
    <property type="evidence" value="ECO:0007669"/>
    <property type="project" value="UniProtKB-EC"/>
</dbReference>
<dbReference type="AlphaFoldDB" id="A0A0B9A569"/>
<evidence type="ECO:0000256" key="1">
    <source>
        <dbReference type="ARBA" id="ARBA00010986"/>
    </source>
</evidence>
<dbReference type="STRING" id="48936.NJ75_03025"/>
<dbReference type="InterPro" id="IPR013974">
    <property type="entry name" value="SAF"/>
</dbReference>
<dbReference type="SMART" id="SM00858">
    <property type="entry name" value="SAF"/>
    <property type="match status" value="1"/>
</dbReference>
<keyword evidence="5" id="KW-1185">Reference proteome</keyword>
<name>A0A0B9A569_9SPHN</name>
<comment type="similarity">
    <text evidence="1">Belongs to the UxaA family.</text>
</comment>
<dbReference type="CDD" id="cd11613">
    <property type="entry name" value="SAF_AH_GD"/>
    <property type="match status" value="1"/>
</dbReference>
<sequence>MSVVVAMPDVLRVHAMDSVAVALRPLSREAAVTVGGVALAIMEDIPQGHKFATRAHAVGDRVVKYGLPIGVATQDIQVGEHVHVHNVKTALDGEQVYSAEVARGGLATATSASRTWQGYRRPDGRAATRNEIWILPTVGCVGRTAEQVARAAQARHAALIAEGRIDGVHAFNHPHGCSQLGDDLDATRALLAGLAANPNAAGVLLLGLGCESNQLSALLAALPQTARSKVRTLSSQSAGDELVEAATLVDELVELAVSAQREDLPLSALIVGLKCGGSDGLSGLTANPMLGRFSERLAASGGTPILTEIPEIFGAEQALLDRAVDARTFASAAALVNRFKRYYLDQGLPVSENPSPGNIAGGITTLEEKSAGAVQKAGTAPLASVLDYGGQAVEPGLALLEAPGNDAVSSTALAAAGATLLLFTTGRGTPLGFPVPTVKVASNRALALAKPHWIDFDASRVLYEGEQAADAAFLETLVAIASGRRTAAERSDQREMAIWKKGVTL</sequence>
<dbReference type="Proteomes" id="UP000031338">
    <property type="component" value="Unassembled WGS sequence"/>
</dbReference>
<evidence type="ECO:0000256" key="2">
    <source>
        <dbReference type="ARBA" id="ARBA00023239"/>
    </source>
</evidence>
<dbReference type="Pfam" id="PF04295">
    <property type="entry name" value="GD_AH_second"/>
    <property type="match status" value="1"/>
</dbReference>
<protein>
    <submittedName>
        <fullName evidence="4">Altronate dehydratase</fullName>
        <ecNumber evidence="4">4.2.1.7</ecNumber>
    </submittedName>
</protein>
<dbReference type="Pfam" id="PF20629">
    <property type="entry name" value="GD_AH_C"/>
    <property type="match status" value="1"/>
</dbReference>
<gene>
    <name evidence="4" type="ORF">NJ75_03025</name>
</gene>
<dbReference type="GO" id="GO:0019698">
    <property type="term" value="P:D-galacturonate catabolic process"/>
    <property type="evidence" value="ECO:0007669"/>
    <property type="project" value="TreeGrafter"/>
</dbReference>
<dbReference type="InterPro" id="IPR048332">
    <property type="entry name" value="GD_AH_C"/>
</dbReference>
<keyword evidence="2 4" id="KW-0456">Lyase</keyword>
<evidence type="ECO:0000313" key="4">
    <source>
        <dbReference type="EMBL" id="KHS44447.1"/>
    </source>
</evidence>
<reference evidence="4 5" key="1">
    <citation type="submission" date="2014-10" db="EMBL/GenBank/DDBJ databases">
        <title>Draft genome sequence of Novosphingobium subterraneum DSM 12447.</title>
        <authorList>
            <person name="Gan H.M."/>
            <person name="Gan H.Y."/>
            <person name="Savka M.A."/>
        </authorList>
    </citation>
    <scope>NUCLEOTIDE SEQUENCE [LARGE SCALE GENOMIC DNA]</scope>
    <source>
        <strain evidence="4 5">DSM 12447</strain>
    </source>
</reference>
<dbReference type="Pfam" id="PF08666">
    <property type="entry name" value="SAF"/>
    <property type="match status" value="1"/>
</dbReference>
<organism evidence="4 5">
    <name type="scientific">Novosphingobium subterraneum</name>
    <dbReference type="NCBI Taxonomy" id="48936"/>
    <lineage>
        <taxon>Bacteria</taxon>
        <taxon>Pseudomonadati</taxon>
        <taxon>Pseudomonadota</taxon>
        <taxon>Alphaproteobacteria</taxon>
        <taxon>Sphingomonadales</taxon>
        <taxon>Sphingomonadaceae</taxon>
        <taxon>Novosphingobium</taxon>
    </lineage>
</organism>